<dbReference type="InterPro" id="IPR000626">
    <property type="entry name" value="Ubiquitin-like_dom"/>
</dbReference>
<dbReference type="GO" id="GO:0050821">
    <property type="term" value="P:protein stabilization"/>
    <property type="evidence" value="ECO:0007669"/>
    <property type="project" value="TreeGrafter"/>
</dbReference>
<dbReference type="GO" id="GO:0005737">
    <property type="term" value="C:cytoplasm"/>
    <property type="evidence" value="ECO:0007669"/>
    <property type="project" value="TreeGrafter"/>
</dbReference>
<dbReference type="SUPFAM" id="SSF54236">
    <property type="entry name" value="Ubiquitin-like"/>
    <property type="match status" value="1"/>
</dbReference>
<dbReference type="GO" id="GO:0000774">
    <property type="term" value="F:adenyl-nucleotide exchange factor activity"/>
    <property type="evidence" value="ECO:0007669"/>
    <property type="project" value="TreeGrafter"/>
</dbReference>
<sequence>MSLGIQPQNPNLTGSQSQEAAGAGCHAGPTVRLSVTHGLKQYDVSVPPQFSIGELKKVLAQQSGLDPANQKLLFRGKEKEDSELLHMSGIKDMARLVLLEAPRSQEQVVEEEKMDPEVAQACEAIARVRAEVDKLADKVSTLEAAVNGHKKVDEKEFTVLTELLMIQLLKLDGIEVEGEARVQRKNEVKRIQNMVEAMDALKARYNNPFLDQSRSVEVATQWATFDSGSGQAPQTHAPQSFSQVTENWERFD</sequence>
<dbReference type="SMART" id="SM00264">
    <property type="entry name" value="BAG"/>
    <property type="match status" value="1"/>
</dbReference>
<dbReference type="Gene3D" id="3.10.20.90">
    <property type="entry name" value="Phosphatidylinositol 3-kinase Catalytic Subunit, Chain A, domain 1"/>
    <property type="match status" value="1"/>
</dbReference>
<feature type="compositionally biased region" description="Polar residues" evidence="3">
    <location>
        <begin position="1"/>
        <end position="19"/>
    </location>
</feature>
<evidence type="ECO:0000313" key="6">
    <source>
        <dbReference type="EMBL" id="KAJ4772147.1"/>
    </source>
</evidence>
<accession>A0AAV8DTW2</accession>
<dbReference type="EMBL" id="JAMFTS010000003">
    <property type="protein sequence ID" value="KAJ4772147.1"/>
    <property type="molecule type" value="Genomic_DNA"/>
</dbReference>
<keyword evidence="7" id="KW-1185">Reference proteome</keyword>
<evidence type="ECO:0000256" key="2">
    <source>
        <dbReference type="SAM" id="Coils"/>
    </source>
</evidence>
<dbReference type="PROSITE" id="PS50053">
    <property type="entry name" value="UBIQUITIN_2"/>
    <property type="match status" value="1"/>
</dbReference>
<dbReference type="GO" id="GO:0051087">
    <property type="term" value="F:protein-folding chaperone binding"/>
    <property type="evidence" value="ECO:0007669"/>
    <property type="project" value="InterPro"/>
</dbReference>
<dbReference type="Pfam" id="PF00240">
    <property type="entry name" value="ubiquitin"/>
    <property type="match status" value="1"/>
</dbReference>
<dbReference type="PANTHER" id="PTHR12329:SF16">
    <property type="entry name" value="BAG FAMILY MOLECULAR CHAPERONE REGULATOR 1"/>
    <property type="match status" value="1"/>
</dbReference>
<dbReference type="Gene3D" id="1.20.58.120">
    <property type="entry name" value="BAG domain"/>
    <property type="match status" value="1"/>
</dbReference>
<name>A0AAV8DTW2_9POAL</name>
<dbReference type="PROSITE" id="PS51035">
    <property type="entry name" value="BAG"/>
    <property type="match status" value="1"/>
</dbReference>
<dbReference type="Pfam" id="PF02179">
    <property type="entry name" value="BAG"/>
    <property type="match status" value="1"/>
</dbReference>
<protein>
    <submittedName>
        <fullName evidence="6">BAG family molecular chaperone regulator 2</fullName>
    </submittedName>
</protein>
<evidence type="ECO:0000259" key="5">
    <source>
        <dbReference type="PROSITE" id="PS51035"/>
    </source>
</evidence>
<feature type="coiled-coil region" evidence="2">
    <location>
        <begin position="118"/>
        <end position="145"/>
    </location>
</feature>
<keyword evidence="2" id="KW-0175">Coiled coil</keyword>
<dbReference type="InterPro" id="IPR036533">
    <property type="entry name" value="BAG_dom_sf"/>
</dbReference>
<dbReference type="AlphaFoldDB" id="A0AAV8DTW2"/>
<dbReference type="InterPro" id="IPR039773">
    <property type="entry name" value="BAG_chaperone_regulator"/>
</dbReference>
<dbReference type="PANTHER" id="PTHR12329">
    <property type="entry name" value="BCL2-ASSOCIATED ATHANOGENE"/>
    <property type="match status" value="1"/>
</dbReference>
<feature type="domain" description="Ubiquitin-like" evidence="4">
    <location>
        <begin position="29"/>
        <end position="99"/>
    </location>
</feature>
<dbReference type="InterPro" id="IPR003103">
    <property type="entry name" value="BAG_domain"/>
</dbReference>
<evidence type="ECO:0000313" key="7">
    <source>
        <dbReference type="Proteomes" id="UP001140206"/>
    </source>
</evidence>
<dbReference type="Proteomes" id="UP001140206">
    <property type="component" value="Chromosome 3"/>
</dbReference>
<evidence type="ECO:0000256" key="3">
    <source>
        <dbReference type="SAM" id="MobiDB-lite"/>
    </source>
</evidence>
<gene>
    <name evidence="6" type="ORF">LUZ62_056404</name>
</gene>
<evidence type="ECO:0000256" key="1">
    <source>
        <dbReference type="ARBA" id="ARBA00023186"/>
    </source>
</evidence>
<comment type="caution">
    <text evidence="6">The sequence shown here is derived from an EMBL/GenBank/DDBJ whole genome shotgun (WGS) entry which is preliminary data.</text>
</comment>
<evidence type="ECO:0000259" key="4">
    <source>
        <dbReference type="PROSITE" id="PS50053"/>
    </source>
</evidence>
<dbReference type="SUPFAM" id="SSF63491">
    <property type="entry name" value="BAG domain"/>
    <property type="match status" value="1"/>
</dbReference>
<keyword evidence="1" id="KW-0143">Chaperone</keyword>
<feature type="region of interest" description="Disordered" evidence="3">
    <location>
        <begin position="1"/>
        <end position="27"/>
    </location>
</feature>
<organism evidence="6 7">
    <name type="scientific">Rhynchospora pubera</name>
    <dbReference type="NCBI Taxonomy" id="906938"/>
    <lineage>
        <taxon>Eukaryota</taxon>
        <taxon>Viridiplantae</taxon>
        <taxon>Streptophyta</taxon>
        <taxon>Embryophyta</taxon>
        <taxon>Tracheophyta</taxon>
        <taxon>Spermatophyta</taxon>
        <taxon>Magnoliopsida</taxon>
        <taxon>Liliopsida</taxon>
        <taxon>Poales</taxon>
        <taxon>Cyperaceae</taxon>
        <taxon>Cyperoideae</taxon>
        <taxon>Rhynchosporeae</taxon>
        <taxon>Rhynchospora</taxon>
    </lineage>
</organism>
<dbReference type="InterPro" id="IPR029071">
    <property type="entry name" value="Ubiquitin-like_domsf"/>
</dbReference>
<feature type="domain" description="BAG" evidence="5">
    <location>
        <begin position="121"/>
        <end position="202"/>
    </location>
</feature>
<proteinExistence type="predicted"/>
<reference evidence="6" key="1">
    <citation type="submission" date="2022-08" db="EMBL/GenBank/DDBJ databases">
        <authorList>
            <person name="Marques A."/>
        </authorList>
    </citation>
    <scope>NUCLEOTIDE SEQUENCE</scope>
    <source>
        <strain evidence="6">RhyPub2mFocal</strain>
        <tissue evidence="6">Leaves</tissue>
    </source>
</reference>